<organism evidence="2 3">
    <name type="scientific">Gadus morhua</name>
    <name type="common">Atlantic cod</name>
    <dbReference type="NCBI Taxonomy" id="8049"/>
    <lineage>
        <taxon>Eukaryota</taxon>
        <taxon>Metazoa</taxon>
        <taxon>Chordata</taxon>
        <taxon>Craniata</taxon>
        <taxon>Vertebrata</taxon>
        <taxon>Euteleostomi</taxon>
        <taxon>Actinopterygii</taxon>
        <taxon>Neopterygii</taxon>
        <taxon>Teleostei</taxon>
        <taxon>Neoteleostei</taxon>
        <taxon>Acanthomorphata</taxon>
        <taxon>Zeiogadaria</taxon>
        <taxon>Gadariae</taxon>
        <taxon>Gadiformes</taxon>
        <taxon>Gadoidei</taxon>
        <taxon>Gadidae</taxon>
        <taxon>Gadus</taxon>
    </lineage>
</organism>
<name>A0A8C5BQ32_GADMO</name>
<dbReference type="Proteomes" id="UP000694546">
    <property type="component" value="Chromosome 11"/>
</dbReference>
<reference evidence="2" key="2">
    <citation type="submission" date="2025-09" db="UniProtKB">
        <authorList>
            <consortium name="Ensembl"/>
        </authorList>
    </citation>
    <scope>IDENTIFICATION</scope>
</reference>
<protein>
    <recommendedName>
        <fullName evidence="1">Retrotransposon gag domain-containing protein</fullName>
    </recommendedName>
</protein>
<dbReference type="GeneTree" id="ENSGT01010000222920"/>
<evidence type="ECO:0000259" key="1">
    <source>
        <dbReference type="Pfam" id="PF03732"/>
    </source>
</evidence>
<reference evidence="2" key="1">
    <citation type="submission" date="2025-08" db="UniProtKB">
        <authorList>
            <consortium name="Ensembl"/>
        </authorList>
    </citation>
    <scope>IDENTIFICATION</scope>
</reference>
<keyword evidence="3" id="KW-1185">Reference proteome</keyword>
<dbReference type="InterPro" id="IPR032567">
    <property type="entry name" value="RTL1-rel"/>
</dbReference>
<feature type="domain" description="Retrotransposon gag" evidence="1">
    <location>
        <begin position="126"/>
        <end position="201"/>
    </location>
</feature>
<proteinExistence type="predicted"/>
<sequence length="211" mass="22705">MDPADTNDAADSLAARLANLTQEVRRQGGLGVEHSRNLREASASLARFATALSSLESRLALLTPPSGPSADPPATVPIVRREPYVPTPAPYGGDPGACHGFLLQVGGVFQQQPLTYATETSRIAYLVACLRGVALTWASAEMDRGGPEASNYLAFTTALRRTFDHPVRGREAAQRLLDLRQGSRSVAELVIDFRIYAAESGWPLRPPLLKL</sequence>
<evidence type="ECO:0000313" key="3">
    <source>
        <dbReference type="Proteomes" id="UP000694546"/>
    </source>
</evidence>
<dbReference type="PANTHER" id="PTHR15503">
    <property type="entry name" value="LDOC1 RELATED"/>
    <property type="match status" value="1"/>
</dbReference>
<dbReference type="AlphaFoldDB" id="A0A8C5BQ32"/>
<evidence type="ECO:0000313" key="2">
    <source>
        <dbReference type="Ensembl" id="ENSGMOP00000049478.1"/>
    </source>
</evidence>
<dbReference type="OMA" id="TCASNRA"/>
<dbReference type="PANTHER" id="PTHR15503:SF36">
    <property type="entry name" value="RETROTRANSPOSON GAG-LIKE PROTEIN 5"/>
    <property type="match status" value="1"/>
</dbReference>
<dbReference type="Pfam" id="PF03732">
    <property type="entry name" value="Retrotrans_gag"/>
    <property type="match status" value="1"/>
</dbReference>
<accession>A0A8C5BQ32</accession>
<dbReference type="InterPro" id="IPR005162">
    <property type="entry name" value="Retrotrans_gag_dom"/>
</dbReference>
<dbReference type="Ensembl" id="ENSGMOT00000040794.1">
    <property type="protein sequence ID" value="ENSGMOP00000049478.1"/>
    <property type="gene ID" value="ENSGMOG00000034285.1"/>
</dbReference>